<keyword evidence="7" id="KW-1185">Reference proteome</keyword>
<dbReference type="SUPFAM" id="SSF53850">
    <property type="entry name" value="Periplasmic binding protein-like II"/>
    <property type="match status" value="1"/>
</dbReference>
<evidence type="ECO:0000256" key="3">
    <source>
        <dbReference type="ARBA" id="ARBA00022729"/>
    </source>
</evidence>
<dbReference type="EMBL" id="JAMKFE010000002">
    <property type="protein sequence ID" value="MCM5678458.1"/>
    <property type="molecule type" value="Genomic_DNA"/>
</dbReference>
<evidence type="ECO:0000313" key="6">
    <source>
        <dbReference type="EMBL" id="MCM5678458.1"/>
    </source>
</evidence>
<dbReference type="PANTHER" id="PTHR30024:SF47">
    <property type="entry name" value="TAURINE-BINDING PERIPLASMIC PROTEIN"/>
    <property type="match status" value="1"/>
</dbReference>
<gene>
    <name evidence="6" type="ORF">M8A51_02810</name>
</gene>
<keyword evidence="4" id="KW-1133">Transmembrane helix</keyword>
<comment type="caution">
    <text evidence="6">The sequence shown here is derived from an EMBL/GenBank/DDBJ whole genome shotgun (WGS) entry which is preliminary data.</text>
</comment>
<dbReference type="Pfam" id="PF09084">
    <property type="entry name" value="NMT1"/>
    <property type="match status" value="1"/>
</dbReference>
<accession>A0ABT0YIA6</accession>
<keyword evidence="3" id="KW-0732">Signal</keyword>
<dbReference type="CDD" id="cd01008">
    <property type="entry name" value="PBP2_NrtA_SsuA_CpmA_like"/>
    <property type="match status" value="1"/>
</dbReference>
<reference evidence="6" key="1">
    <citation type="submission" date="2022-05" db="EMBL/GenBank/DDBJ databases">
        <title>Schlegelella sp. nov., isolated from mangrove soil.</title>
        <authorList>
            <person name="Liu Y."/>
            <person name="Ge X."/>
            <person name="Liu W."/>
        </authorList>
    </citation>
    <scope>NUCLEOTIDE SEQUENCE</scope>
    <source>
        <strain evidence="6">S2-27</strain>
    </source>
</reference>
<feature type="transmembrane region" description="Helical" evidence="4">
    <location>
        <begin position="21"/>
        <end position="42"/>
    </location>
</feature>
<comment type="subcellular location">
    <subcellularLocation>
        <location evidence="1">Periplasm</location>
    </subcellularLocation>
</comment>
<dbReference type="RefSeq" id="WP_251776610.1">
    <property type="nucleotide sequence ID" value="NZ_JAMKFE010000002.1"/>
</dbReference>
<evidence type="ECO:0000259" key="5">
    <source>
        <dbReference type="SMART" id="SM00062"/>
    </source>
</evidence>
<name>A0ABT0YIA6_9BURK</name>
<evidence type="ECO:0000256" key="1">
    <source>
        <dbReference type="ARBA" id="ARBA00004418"/>
    </source>
</evidence>
<dbReference type="Gene3D" id="3.40.190.10">
    <property type="entry name" value="Periplasmic binding protein-like II"/>
    <property type="match status" value="2"/>
</dbReference>
<dbReference type="Proteomes" id="UP001165541">
    <property type="component" value="Unassembled WGS sequence"/>
</dbReference>
<dbReference type="InterPro" id="IPR001638">
    <property type="entry name" value="Solute-binding_3/MltF_N"/>
</dbReference>
<keyword evidence="4" id="KW-0472">Membrane</keyword>
<keyword evidence="4" id="KW-0812">Transmembrane</keyword>
<protein>
    <submittedName>
        <fullName evidence="6">NrtA/SsuA/CpmA family ABC transporter substrate-binding protein</fullName>
    </submittedName>
</protein>
<dbReference type="SMART" id="SM00062">
    <property type="entry name" value="PBPb"/>
    <property type="match status" value="1"/>
</dbReference>
<evidence type="ECO:0000256" key="2">
    <source>
        <dbReference type="ARBA" id="ARBA00010742"/>
    </source>
</evidence>
<evidence type="ECO:0000256" key="4">
    <source>
        <dbReference type="SAM" id="Phobius"/>
    </source>
</evidence>
<dbReference type="InterPro" id="IPR015168">
    <property type="entry name" value="SsuA/THI5"/>
</dbReference>
<sequence length="353" mass="37480">MLEAGTSPVAPLGRRARAGRAAVLLAALSWLCVVGACGYGPVERALRPAATPAEKLSLAASSTPHAALLHLAEAKGYFADEGLDVTLVPVSHGKAAIDLLTQSKVDLAAAAEVPFVISVLQGQDFALAAAVASTSKEMAIVARGDRAISAPAHLAGKKVGVTPGTSSEYFLWAFLIRHRMGPDAVELVSLPPGRMTQALAEGQVDAVSTWEPLVSEARASLGVGAVSFVEPAAYTVMHVLVGSREFLKARSGTVSRLLRALLEAERFSRLQPREAMALAAQRLQLDLATLQPAWQNLRLQVDLRQSQLITLEDEARWARARGYVAPGAQTNFLPHLHLDALLSARPERVTVVH</sequence>
<feature type="domain" description="Solute-binding protein family 3/N-terminal" evidence="5">
    <location>
        <begin position="55"/>
        <end position="269"/>
    </location>
</feature>
<dbReference type="PANTHER" id="PTHR30024">
    <property type="entry name" value="ALIPHATIC SULFONATES-BINDING PROTEIN-RELATED"/>
    <property type="match status" value="1"/>
</dbReference>
<organism evidence="6 7">
    <name type="scientific">Caldimonas mangrovi</name>
    <dbReference type="NCBI Taxonomy" id="2944811"/>
    <lineage>
        <taxon>Bacteria</taxon>
        <taxon>Pseudomonadati</taxon>
        <taxon>Pseudomonadota</taxon>
        <taxon>Betaproteobacteria</taxon>
        <taxon>Burkholderiales</taxon>
        <taxon>Sphaerotilaceae</taxon>
        <taxon>Caldimonas</taxon>
    </lineage>
</organism>
<comment type="similarity">
    <text evidence="2">Belongs to the bacterial solute-binding protein SsuA/TauA family.</text>
</comment>
<evidence type="ECO:0000313" key="7">
    <source>
        <dbReference type="Proteomes" id="UP001165541"/>
    </source>
</evidence>
<proteinExistence type="inferred from homology"/>